<evidence type="ECO:0000313" key="8">
    <source>
        <dbReference type="Proteomes" id="UP000887116"/>
    </source>
</evidence>
<dbReference type="GO" id="GO:0007606">
    <property type="term" value="P:sensory perception of chemical stimulus"/>
    <property type="evidence" value="ECO:0007669"/>
    <property type="project" value="TreeGrafter"/>
</dbReference>
<accession>A0A8X6HNT0</accession>
<feature type="transmembrane region" description="Helical" evidence="6">
    <location>
        <begin position="49"/>
        <end position="68"/>
    </location>
</feature>
<evidence type="ECO:0000256" key="2">
    <source>
        <dbReference type="ARBA" id="ARBA00022692"/>
    </source>
</evidence>
<dbReference type="GO" id="GO:0051606">
    <property type="term" value="P:detection of stimulus"/>
    <property type="evidence" value="ECO:0007669"/>
    <property type="project" value="UniProtKB-ARBA"/>
</dbReference>
<keyword evidence="2 6" id="KW-0812">Transmembrane</keyword>
<keyword evidence="8" id="KW-1185">Reference proteome</keyword>
<evidence type="ECO:0000256" key="6">
    <source>
        <dbReference type="SAM" id="Phobius"/>
    </source>
</evidence>
<organism evidence="7 8">
    <name type="scientific">Trichonephila clavata</name>
    <name type="common">Joro spider</name>
    <name type="synonym">Nephila clavata</name>
    <dbReference type="NCBI Taxonomy" id="2740835"/>
    <lineage>
        <taxon>Eukaryota</taxon>
        <taxon>Metazoa</taxon>
        <taxon>Ecdysozoa</taxon>
        <taxon>Arthropoda</taxon>
        <taxon>Chelicerata</taxon>
        <taxon>Arachnida</taxon>
        <taxon>Araneae</taxon>
        <taxon>Araneomorphae</taxon>
        <taxon>Entelegynae</taxon>
        <taxon>Araneoidea</taxon>
        <taxon>Nephilidae</taxon>
        <taxon>Trichonephila</taxon>
    </lineage>
</organism>
<dbReference type="PANTHER" id="PTHR21421:SF29">
    <property type="entry name" value="GUSTATORY RECEPTOR 5A FOR TREHALOSE-RELATED"/>
    <property type="match status" value="1"/>
</dbReference>
<keyword evidence="5" id="KW-0675">Receptor</keyword>
<sequence length="187" mass="21385">MSRKILTRHAALGSKLTIENEVFCKRNVENYFVKYREILDTLYSIQEELSFPVFVMQVTDLVGLYAFLMRFASYDPNYAFSYIGSAMFMAVRAILSFFSVCSAAAAVHDADEKAKRRNEEMWQRTLAAGFTLKTEKAAILLVLKDKPFAFTSWGCFRLTKQFILSAIGSILTYSLLITQIFFTLNKP</sequence>
<comment type="subcellular location">
    <subcellularLocation>
        <location evidence="1">Membrane</location>
        <topology evidence="1">Multi-pass membrane protein</topology>
    </subcellularLocation>
</comment>
<feature type="transmembrane region" description="Helical" evidence="6">
    <location>
        <begin position="162"/>
        <end position="182"/>
    </location>
</feature>
<proteinExistence type="predicted"/>
<evidence type="ECO:0000256" key="5">
    <source>
        <dbReference type="ARBA" id="ARBA00023170"/>
    </source>
</evidence>
<gene>
    <name evidence="7" type="primary">AVEN_138276_1</name>
    <name evidence="7" type="ORF">TNCT_631351</name>
</gene>
<protein>
    <submittedName>
        <fullName evidence="7">Uncharacterized protein</fullName>
    </submittedName>
</protein>
<reference evidence="7" key="1">
    <citation type="submission" date="2020-07" db="EMBL/GenBank/DDBJ databases">
        <title>Multicomponent nature underlies the extraordinary mechanical properties of spider dragline silk.</title>
        <authorList>
            <person name="Kono N."/>
            <person name="Nakamura H."/>
            <person name="Mori M."/>
            <person name="Yoshida Y."/>
            <person name="Ohtoshi R."/>
            <person name="Malay A.D."/>
            <person name="Moran D.A.P."/>
            <person name="Tomita M."/>
            <person name="Numata K."/>
            <person name="Arakawa K."/>
        </authorList>
    </citation>
    <scope>NUCLEOTIDE SEQUENCE</scope>
</reference>
<comment type="caution">
    <text evidence="7">The sequence shown here is derived from an EMBL/GenBank/DDBJ whole genome shotgun (WGS) entry which is preliminary data.</text>
</comment>
<evidence type="ECO:0000256" key="1">
    <source>
        <dbReference type="ARBA" id="ARBA00004141"/>
    </source>
</evidence>
<name>A0A8X6HNT0_TRICU</name>
<dbReference type="Proteomes" id="UP000887116">
    <property type="component" value="Unassembled WGS sequence"/>
</dbReference>
<evidence type="ECO:0000313" key="7">
    <source>
        <dbReference type="EMBL" id="GFR25715.1"/>
    </source>
</evidence>
<keyword evidence="3 6" id="KW-1133">Transmembrane helix</keyword>
<dbReference type="PANTHER" id="PTHR21421">
    <property type="entry name" value="GUSTATORY RECEPTOR"/>
    <property type="match status" value="1"/>
</dbReference>
<dbReference type="AlphaFoldDB" id="A0A8X6HNT0"/>
<dbReference type="GO" id="GO:0038023">
    <property type="term" value="F:signaling receptor activity"/>
    <property type="evidence" value="ECO:0007669"/>
    <property type="project" value="UniProtKB-ARBA"/>
</dbReference>
<evidence type="ECO:0000256" key="4">
    <source>
        <dbReference type="ARBA" id="ARBA00023136"/>
    </source>
</evidence>
<dbReference type="EMBL" id="BMAO01038573">
    <property type="protein sequence ID" value="GFR25715.1"/>
    <property type="molecule type" value="Genomic_DNA"/>
</dbReference>
<evidence type="ECO:0000256" key="3">
    <source>
        <dbReference type="ARBA" id="ARBA00022989"/>
    </source>
</evidence>
<keyword evidence="4 6" id="KW-0472">Membrane</keyword>
<dbReference type="GO" id="GO:0016020">
    <property type="term" value="C:membrane"/>
    <property type="evidence" value="ECO:0007669"/>
    <property type="project" value="UniProtKB-SubCell"/>
</dbReference>
<feature type="transmembrane region" description="Helical" evidence="6">
    <location>
        <begin position="80"/>
        <end position="107"/>
    </location>
</feature>
<dbReference type="OrthoDB" id="6422868at2759"/>